<proteinExistence type="predicted"/>
<sequence>MSPPRKHNAEATGDPTDFAEHDGVDLRIFPYSTGYSLDIQCNYAIFTLDNDIDQDTVYQDLSGGDRFSAQEAEVKKYQSIFTNLLSRCPDHKSSPDLIGKVMRTNY</sequence>
<evidence type="ECO:0000313" key="3">
    <source>
        <dbReference type="Proteomes" id="UP001589810"/>
    </source>
</evidence>
<gene>
    <name evidence="2" type="ORF">ACFFH7_22985</name>
</gene>
<comment type="caution">
    <text evidence="2">The sequence shown here is derived from an EMBL/GenBank/DDBJ whole genome shotgun (WGS) entry which is preliminary data.</text>
</comment>
<dbReference type="InterPro" id="IPR043917">
    <property type="entry name" value="DUF5753"/>
</dbReference>
<accession>A0ABV6MVN7</accession>
<name>A0ABV6MVN7_9PSEU</name>
<reference evidence="2 3" key="1">
    <citation type="submission" date="2024-09" db="EMBL/GenBank/DDBJ databases">
        <authorList>
            <person name="Sun Q."/>
            <person name="Mori K."/>
        </authorList>
    </citation>
    <scope>NUCLEOTIDE SEQUENCE [LARGE SCALE GENOMIC DNA]</scope>
    <source>
        <strain evidence="2 3">TBRC 1432</strain>
    </source>
</reference>
<evidence type="ECO:0000259" key="1">
    <source>
        <dbReference type="Pfam" id="PF19054"/>
    </source>
</evidence>
<dbReference type="RefSeq" id="WP_273935879.1">
    <property type="nucleotide sequence ID" value="NZ_CP097263.1"/>
</dbReference>
<feature type="domain" description="DUF5753" evidence="1">
    <location>
        <begin position="17"/>
        <end position="98"/>
    </location>
</feature>
<evidence type="ECO:0000313" key="2">
    <source>
        <dbReference type="EMBL" id="MFC0544389.1"/>
    </source>
</evidence>
<organism evidence="2 3">
    <name type="scientific">Kutzneria chonburiensis</name>
    <dbReference type="NCBI Taxonomy" id="1483604"/>
    <lineage>
        <taxon>Bacteria</taxon>
        <taxon>Bacillati</taxon>
        <taxon>Actinomycetota</taxon>
        <taxon>Actinomycetes</taxon>
        <taxon>Pseudonocardiales</taxon>
        <taxon>Pseudonocardiaceae</taxon>
        <taxon>Kutzneria</taxon>
    </lineage>
</organism>
<protein>
    <submittedName>
        <fullName evidence="2">Scr1 family TA system antitoxin-like transcriptional regulator</fullName>
    </submittedName>
</protein>
<dbReference type="Pfam" id="PF19054">
    <property type="entry name" value="DUF5753"/>
    <property type="match status" value="1"/>
</dbReference>
<keyword evidence="3" id="KW-1185">Reference proteome</keyword>
<dbReference type="EMBL" id="JBHLUD010000007">
    <property type="protein sequence ID" value="MFC0544389.1"/>
    <property type="molecule type" value="Genomic_DNA"/>
</dbReference>
<dbReference type="Proteomes" id="UP001589810">
    <property type="component" value="Unassembled WGS sequence"/>
</dbReference>